<dbReference type="Gene3D" id="2.70.98.10">
    <property type="match status" value="1"/>
</dbReference>
<proteinExistence type="predicted"/>
<dbReference type="PANTHER" id="PTHR10091">
    <property type="entry name" value="ALDOSE-1-EPIMERASE"/>
    <property type="match status" value="1"/>
</dbReference>
<dbReference type="PANTHER" id="PTHR10091:SF45">
    <property type="entry name" value="ALDOSE 1-EPIMERASE"/>
    <property type="match status" value="1"/>
</dbReference>
<name>A0ABW3P9A7_9SPHN</name>
<evidence type="ECO:0000313" key="2">
    <source>
        <dbReference type="Proteomes" id="UP001597203"/>
    </source>
</evidence>
<dbReference type="CDD" id="cd09021">
    <property type="entry name" value="Aldose_epim_Ec_YphB"/>
    <property type="match status" value="1"/>
</dbReference>
<evidence type="ECO:0000313" key="1">
    <source>
        <dbReference type="EMBL" id="MFD1107312.1"/>
    </source>
</evidence>
<dbReference type="SUPFAM" id="SSF74650">
    <property type="entry name" value="Galactose mutarotase-like"/>
    <property type="match status" value="1"/>
</dbReference>
<keyword evidence="2" id="KW-1185">Reference proteome</keyword>
<dbReference type="Pfam" id="PF01263">
    <property type="entry name" value="Aldose_epim"/>
    <property type="match status" value="1"/>
</dbReference>
<accession>A0ABW3P9A7</accession>
<organism evidence="1 2">
    <name type="scientific">Sphingobium olei</name>
    <dbReference type="NCBI Taxonomy" id="420955"/>
    <lineage>
        <taxon>Bacteria</taxon>
        <taxon>Pseudomonadati</taxon>
        <taxon>Pseudomonadota</taxon>
        <taxon>Alphaproteobacteria</taxon>
        <taxon>Sphingomonadales</taxon>
        <taxon>Sphingomonadaceae</taxon>
        <taxon>Sphingobium</taxon>
    </lineage>
</organism>
<sequence length="300" mass="32272">MGRTGEEDCIILKAGALEAALSPSLGGVLLWFAADGANLLRRTPDGATDPLETANFPLVPYANRIAHGRFTFDGTTCQLPLNFGDHPHSLHGFGWQTAWMAVETSERHATLVHEHGGDAGWPWAYRAEQTVVLTQSSLSLTLTITNEGDRPMPAGLGFHPYFAADAATRLQFDAGSLWLSTPDMLPEREAPADALGDWSRPSPVLGDSLIDNVYGGWSGVARVERGDGLRLVLTGDGVDWLHVYRPPGLDFFCLEPVSHMPDAIHRGGMAVVDPGRQSRIGMTVAVHKGDEALPQSASFA</sequence>
<dbReference type="InterPro" id="IPR008183">
    <property type="entry name" value="Aldose_1/G6P_1-epimerase"/>
</dbReference>
<dbReference type="InterPro" id="IPR011013">
    <property type="entry name" value="Gal_mutarotase_sf_dom"/>
</dbReference>
<protein>
    <submittedName>
        <fullName evidence="1">Aldose 1-epimerase</fullName>
    </submittedName>
</protein>
<dbReference type="Proteomes" id="UP001597203">
    <property type="component" value="Unassembled WGS sequence"/>
</dbReference>
<dbReference type="EMBL" id="JBHTLS010000135">
    <property type="protein sequence ID" value="MFD1107312.1"/>
    <property type="molecule type" value="Genomic_DNA"/>
</dbReference>
<reference evidence="2" key="1">
    <citation type="journal article" date="2019" name="Int. J. Syst. Evol. Microbiol.">
        <title>The Global Catalogue of Microorganisms (GCM) 10K type strain sequencing project: providing services to taxonomists for standard genome sequencing and annotation.</title>
        <authorList>
            <consortium name="The Broad Institute Genomics Platform"/>
            <consortium name="The Broad Institute Genome Sequencing Center for Infectious Disease"/>
            <person name="Wu L."/>
            <person name="Ma J."/>
        </authorList>
    </citation>
    <scope>NUCLEOTIDE SEQUENCE [LARGE SCALE GENOMIC DNA]</scope>
    <source>
        <strain evidence="2">CCUG 54329</strain>
    </source>
</reference>
<comment type="caution">
    <text evidence="1">The sequence shown here is derived from an EMBL/GenBank/DDBJ whole genome shotgun (WGS) entry which is preliminary data.</text>
</comment>
<dbReference type="RefSeq" id="WP_380914762.1">
    <property type="nucleotide sequence ID" value="NZ_JBHTLS010000135.1"/>
</dbReference>
<dbReference type="InterPro" id="IPR014718">
    <property type="entry name" value="GH-type_carb-bd"/>
</dbReference>
<gene>
    <name evidence="1" type="ORF">ACFQ24_20795</name>
</gene>